<reference evidence="2" key="1">
    <citation type="submission" date="2021-03" db="EMBL/GenBank/DDBJ databases">
        <title>Actinotalea soli sp. nov., isolated from soil.</title>
        <authorList>
            <person name="Ping W."/>
            <person name="Zhang J."/>
        </authorList>
    </citation>
    <scope>NUCLEOTIDE SEQUENCE</scope>
    <source>
        <strain evidence="2">BY-33</strain>
    </source>
</reference>
<sequence>MNGPKRPSAKDERRARLAEIQADQRRAERRRTRIIVGVSAGVALALIIPAAFVIVDAQQRQNELQARAEQPIEGVAEFEDLTANHVTGPVDYDQTPPVGGDHDATWQNCGFYEEPVTDVHAVHSLEHGAVWITYSADLPEDQIDTLRSLSDQHPYLLVSPYEGLATPVVASAWGLQLELDTVDDERLEPFLLRYLQGPQTLEPGAACQGGVGA</sequence>
<dbReference type="EMBL" id="JAGEMK010000001">
    <property type="protein sequence ID" value="MBO1750380.1"/>
    <property type="molecule type" value="Genomic_DNA"/>
</dbReference>
<dbReference type="Pfam" id="PF11303">
    <property type="entry name" value="DUF3105"/>
    <property type="match status" value="1"/>
</dbReference>
<dbReference type="Proteomes" id="UP000664209">
    <property type="component" value="Unassembled WGS sequence"/>
</dbReference>
<comment type="caution">
    <text evidence="2">The sequence shown here is derived from an EMBL/GenBank/DDBJ whole genome shotgun (WGS) entry which is preliminary data.</text>
</comment>
<protein>
    <submittedName>
        <fullName evidence="2">DUF3105 domain-containing protein</fullName>
    </submittedName>
</protein>
<name>A0A939LPA5_9CELL</name>
<keyword evidence="1" id="KW-0472">Membrane</keyword>
<keyword evidence="1" id="KW-1133">Transmembrane helix</keyword>
<evidence type="ECO:0000313" key="2">
    <source>
        <dbReference type="EMBL" id="MBO1750380.1"/>
    </source>
</evidence>
<dbReference type="InterPro" id="IPR021454">
    <property type="entry name" value="DUF3105"/>
</dbReference>
<evidence type="ECO:0000313" key="3">
    <source>
        <dbReference type="Proteomes" id="UP000664209"/>
    </source>
</evidence>
<evidence type="ECO:0000256" key="1">
    <source>
        <dbReference type="SAM" id="Phobius"/>
    </source>
</evidence>
<gene>
    <name evidence="2" type="ORF">J4G33_01025</name>
</gene>
<organism evidence="2 3">
    <name type="scientific">Actinotalea soli</name>
    <dbReference type="NCBI Taxonomy" id="2819234"/>
    <lineage>
        <taxon>Bacteria</taxon>
        <taxon>Bacillati</taxon>
        <taxon>Actinomycetota</taxon>
        <taxon>Actinomycetes</taxon>
        <taxon>Micrococcales</taxon>
        <taxon>Cellulomonadaceae</taxon>
        <taxon>Actinotalea</taxon>
    </lineage>
</organism>
<dbReference type="AlphaFoldDB" id="A0A939LPA5"/>
<keyword evidence="1" id="KW-0812">Transmembrane</keyword>
<keyword evidence="3" id="KW-1185">Reference proteome</keyword>
<feature type="transmembrane region" description="Helical" evidence="1">
    <location>
        <begin position="34"/>
        <end position="55"/>
    </location>
</feature>
<dbReference type="RefSeq" id="WP_208054035.1">
    <property type="nucleotide sequence ID" value="NZ_JAGEMK010000001.1"/>
</dbReference>
<accession>A0A939LPA5</accession>
<proteinExistence type="predicted"/>